<keyword evidence="3" id="KW-1185">Reference proteome</keyword>
<dbReference type="HOGENOM" id="CLU_085079_0_0_11"/>
<evidence type="ECO:0008006" key="4">
    <source>
        <dbReference type="Google" id="ProtNLM"/>
    </source>
</evidence>
<sequence>MAENRSEPRSEHRALLAVDMAGSSAPDRNDRAMARARDALFGALESAFDRSAVPWRECEVEDQGDGCVVRVPARFPKAALVHPLLGTLSDLLHEHNEFASASTRVRVRAVLHAGELAVDGRGMTGRTQVVVARLLDCAALRAALADAPSAAVALAVSERFYEDVVEQGGLGIRPDDFWFAEVGGAGSLAVAWLTVVGERGRGARRRRDGSGRDAGVGAGRDAGVGAGRDVGTGPRSRTGIGAGPVERRPTGGFTFNGATTFHGDAVGGDKHVWTDEQGRNR</sequence>
<accession>C6WSB3</accession>
<name>C6WSB3_ACTMD</name>
<feature type="compositionally biased region" description="Low complexity" evidence="1">
    <location>
        <begin position="250"/>
        <end position="263"/>
    </location>
</feature>
<dbReference type="STRING" id="446462.Amir_6990"/>
<evidence type="ECO:0000313" key="3">
    <source>
        <dbReference type="Proteomes" id="UP000002213"/>
    </source>
</evidence>
<dbReference type="KEGG" id="ami:Amir_6990"/>
<gene>
    <name evidence="2" type="ordered locus">Amir_6990</name>
</gene>
<feature type="region of interest" description="Disordered" evidence="1">
    <location>
        <begin position="201"/>
        <end position="281"/>
    </location>
</feature>
<proteinExistence type="predicted"/>
<dbReference type="eggNOG" id="COG2114">
    <property type="taxonomic scope" value="Bacteria"/>
</dbReference>
<protein>
    <recommendedName>
        <fullName evidence="4">Guanylate cyclase domain-containing protein</fullName>
    </recommendedName>
</protein>
<feature type="compositionally biased region" description="Gly residues" evidence="1">
    <location>
        <begin position="212"/>
        <end position="230"/>
    </location>
</feature>
<dbReference type="EMBL" id="CP001630">
    <property type="protein sequence ID" value="ACU40783.1"/>
    <property type="molecule type" value="Genomic_DNA"/>
</dbReference>
<feature type="compositionally biased region" description="Basic and acidic residues" evidence="1">
    <location>
        <begin position="267"/>
        <end position="281"/>
    </location>
</feature>
<dbReference type="Proteomes" id="UP000002213">
    <property type="component" value="Chromosome"/>
</dbReference>
<reference evidence="2 3" key="1">
    <citation type="journal article" date="2009" name="Stand. Genomic Sci.">
        <title>Complete genome sequence of Actinosynnema mirum type strain (101).</title>
        <authorList>
            <person name="Land M."/>
            <person name="Lapidus A."/>
            <person name="Mayilraj S."/>
            <person name="Chen F."/>
            <person name="Copeland A."/>
            <person name="Del Rio T.G."/>
            <person name="Nolan M."/>
            <person name="Lucas S."/>
            <person name="Tice H."/>
            <person name="Cheng J.F."/>
            <person name="Chertkov O."/>
            <person name="Bruce D."/>
            <person name="Goodwin L."/>
            <person name="Pitluck S."/>
            <person name="Rohde M."/>
            <person name="Goker M."/>
            <person name="Pati A."/>
            <person name="Ivanova N."/>
            <person name="Mavromatis K."/>
            <person name="Chen A."/>
            <person name="Palaniappan K."/>
            <person name="Hauser L."/>
            <person name="Chang Y.J."/>
            <person name="Jeffries C.C."/>
            <person name="Brettin T."/>
            <person name="Detter J.C."/>
            <person name="Han C."/>
            <person name="Chain P."/>
            <person name="Tindall B.J."/>
            <person name="Bristow J."/>
            <person name="Eisen J.A."/>
            <person name="Markowitz V."/>
            <person name="Hugenholtz P."/>
            <person name="Kyrpides N.C."/>
            <person name="Klenk H.P."/>
        </authorList>
    </citation>
    <scope>NUCLEOTIDE SEQUENCE [LARGE SCALE GENOMIC DNA]</scope>
    <source>
        <strain evidence="3">ATCC 29888 / DSM 43827 / JCM 3225 / NBRC 14064 / NCIMB 13271 / NRRL B-12336 / IMRU 3971 / 101</strain>
    </source>
</reference>
<evidence type="ECO:0000256" key="1">
    <source>
        <dbReference type="SAM" id="MobiDB-lite"/>
    </source>
</evidence>
<dbReference type="AlphaFoldDB" id="C6WSB3"/>
<organism evidence="2 3">
    <name type="scientific">Actinosynnema mirum (strain ATCC 29888 / DSM 43827 / JCM 3225 / NBRC 14064 / NCIMB 13271 / NRRL B-12336 / IMRU 3971 / 101)</name>
    <dbReference type="NCBI Taxonomy" id="446462"/>
    <lineage>
        <taxon>Bacteria</taxon>
        <taxon>Bacillati</taxon>
        <taxon>Actinomycetota</taxon>
        <taxon>Actinomycetes</taxon>
        <taxon>Pseudonocardiales</taxon>
        <taxon>Pseudonocardiaceae</taxon>
        <taxon>Actinosynnema</taxon>
    </lineage>
</organism>
<dbReference type="OrthoDB" id="3482507at2"/>
<evidence type="ECO:0000313" key="2">
    <source>
        <dbReference type="EMBL" id="ACU40783.1"/>
    </source>
</evidence>
<dbReference type="RefSeq" id="WP_015805660.1">
    <property type="nucleotide sequence ID" value="NC_013093.1"/>
</dbReference>